<accession>A0A846QS84</accession>
<dbReference type="EMBL" id="JAATJJ010000001">
    <property type="protein sequence ID" value="NJB69830.1"/>
    <property type="molecule type" value="Genomic_DNA"/>
</dbReference>
<dbReference type="RefSeq" id="WP_167960133.1">
    <property type="nucleotide sequence ID" value="NZ_JAATJJ010000001.1"/>
</dbReference>
<proteinExistence type="predicted"/>
<dbReference type="Gene3D" id="1.25.40.10">
    <property type="entry name" value="Tetratricopeptide repeat domain"/>
    <property type="match status" value="1"/>
</dbReference>
<protein>
    <submittedName>
        <fullName evidence="2">YaiO family outer membrane protein</fullName>
    </submittedName>
</protein>
<evidence type="ECO:0000313" key="2">
    <source>
        <dbReference type="EMBL" id="NJB69830.1"/>
    </source>
</evidence>
<dbReference type="NCBIfam" id="TIGR04390">
    <property type="entry name" value="OMP_YaiO_dom"/>
    <property type="match status" value="1"/>
</dbReference>
<gene>
    <name evidence="2" type="ORF">GGR42_000292</name>
</gene>
<evidence type="ECO:0000259" key="1">
    <source>
        <dbReference type="Pfam" id="PF19413"/>
    </source>
</evidence>
<sequence length="424" mass="48643">MICLWGISQDIAYNDKENLFKNAYDMAYEGNHNSAKIALLEVLSKDEENLNARSLMASIYSWEGEFEKARDEFNKITSKVRDNRNVWISAIKNELYANNNATALGLINKALYYLKNDTEVERLKELVLERIENQKYPELGWFNQNSEIKRSSGANKPKEEKKEGDEVAKVIKPKTPLDKEELKNKVGIRNSFIIYDQRYDPMIYSSISLKHQTKYGSIIPRINYSNRLGRHGIQYDVSLYPKLAKKIYAFLNYGYSKASIYPSHKLAGDVYFSLPGAIELSGGGRYIIFDTRNVSVLTNSLGHYRGNYYFSLRSYITPRPNNLTKVSGNLLVRKYLKDGENYLGASFGMGYSPELRQLTAGDELLAETLLYIESQRLALEYQFTGKDSPNIYKTNIGVRRQELSYDTGNYFWAVSAGLTYSVKF</sequence>
<dbReference type="InterPro" id="IPR011990">
    <property type="entry name" value="TPR-like_helical_dom_sf"/>
</dbReference>
<feature type="domain" description="YaiO beta-barrel" evidence="1">
    <location>
        <begin position="183"/>
        <end position="354"/>
    </location>
</feature>
<keyword evidence="3" id="KW-1185">Reference proteome</keyword>
<evidence type="ECO:0000313" key="3">
    <source>
        <dbReference type="Proteomes" id="UP000590442"/>
    </source>
</evidence>
<dbReference type="Pfam" id="PF19413">
    <property type="entry name" value="YaiO"/>
    <property type="match status" value="1"/>
</dbReference>
<dbReference type="Proteomes" id="UP000590442">
    <property type="component" value="Unassembled WGS sequence"/>
</dbReference>
<dbReference type="InterPro" id="IPR030887">
    <property type="entry name" value="Beta-barrel_YaiO"/>
</dbReference>
<name>A0A846QS84_9FLAO</name>
<dbReference type="AlphaFoldDB" id="A0A846QS84"/>
<organism evidence="2 3">
    <name type="scientific">Saonia flava</name>
    <dbReference type="NCBI Taxonomy" id="523696"/>
    <lineage>
        <taxon>Bacteria</taxon>
        <taxon>Pseudomonadati</taxon>
        <taxon>Bacteroidota</taxon>
        <taxon>Flavobacteriia</taxon>
        <taxon>Flavobacteriales</taxon>
        <taxon>Flavobacteriaceae</taxon>
        <taxon>Saonia</taxon>
    </lineage>
</organism>
<comment type="caution">
    <text evidence="2">The sequence shown here is derived from an EMBL/GenBank/DDBJ whole genome shotgun (WGS) entry which is preliminary data.</text>
</comment>
<reference evidence="2 3" key="1">
    <citation type="submission" date="2020-03" db="EMBL/GenBank/DDBJ databases">
        <title>Genomic Encyclopedia of Type Strains, Phase IV (KMG-IV): sequencing the most valuable type-strain genomes for metagenomic binning, comparative biology and taxonomic classification.</title>
        <authorList>
            <person name="Goeker M."/>
        </authorList>
    </citation>
    <scope>NUCLEOTIDE SEQUENCE [LARGE SCALE GENOMIC DNA]</scope>
    <source>
        <strain evidence="2 3">DSM 29762</strain>
    </source>
</reference>
<dbReference type="SUPFAM" id="SSF48452">
    <property type="entry name" value="TPR-like"/>
    <property type="match status" value="1"/>
</dbReference>